<protein>
    <submittedName>
        <fullName evidence="2">Uncharacterized protein</fullName>
    </submittedName>
</protein>
<dbReference type="AlphaFoldDB" id="A0AAY4AKX6"/>
<feature type="transmembrane region" description="Helical" evidence="1">
    <location>
        <begin position="12"/>
        <end position="39"/>
    </location>
</feature>
<proteinExistence type="predicted"/>
<keyword evidence="1" id="KW-0472">Membrane</keyword>
<reference evidence="2" key="2">
    <citation type="submission" date="2025-08" db="UniProtKB">
        <authorList>
            <consortium name="Ensembl"/>
        </authorList>
    </citation>
    <scope>IDENTIFICATION</scope>
</reference>
<organism evidence="2 3">
    <name type="scientific">Denticeps clupeoides</name>
    <name type="common">denticle herring</name>
    <dbReference type="NCBI Taxonomy" id="299321"/>
    <lineage>
        <taxon>Eukaryota</taxon>
        <taxon>Metazoa</taxon>
        <taxon>Chordata</taxon>
        <taxon>Craniata</taxon>
        <taxon>Vertebrata</taxon>
        <taxon>Euteleostomi</taxon>
        <taxon>Actinopterygii</taxon>
        <taxon>Neopterygii</taxon>
        <taxon>Teleostei</taxon>
        <taxon>Clupei</taxon>
        <taxon>Clupeiformes</taxon>
        <taxon>Denticipitoidei</taxon>
        <taxon>Denticipitidae</taxon>
        <taxon>Denticeps</taxon>
    </lineage>
</organism>
<keyword evidence="1" id="KW-1133">Transmembrane helix</keyword>
<dbReference type="Proteomes" id="UP000694580">
    <property type="component" value="Chromosome 4"/>
</dbReference>
<accession>A0AAY4AKX6</accession>
<evidence type="ECO:0000313" key="3">
    <source>
        <dbReference type="Proteomes" id="UP000694580"/>
    </source>
</evidence>
<reference evidence="2" key="3">
    <citation type="submission" date="2025-09" db="UniProtKB">
        <authorList>
            <consortium name="Ensembl"/>
        </authorList>
    </citation>
    <scope>IDENTIFICATION</scope>
</reference>
<dbReference type="Ensembl" id="ENSDCDT00010009325.1">
    <property type="protein sequence ID" value="ENSDCDP00010008885.1"/>
    <property type="gene ID" value="ENSDCDG00010003990.1"/>
</dbReference>
<keyword evidence="1" id="KW-0812">Transmembrane</keyword>
<evidence type="ECO:0000256" key="1">
    <source>
        <dbReference type="SAM" id="Phobius"/>
    </source>
</evidence>
<reference evidence="2 3" key="1">
    <citation type="submission" date="2020-06" db="EMBL/GenBank/DDBJ databases">
        <authorList>
            <consortium name="Wellcome Sanger Institute Data Sharing"/>
        </authorList>
    </citation>
    <scope>NUCLEOTIDE SEQUENCE [LARGE SCALE GENOMIC DNA]</scope>
</reference>
<sequence length="50" mass="5417">MMTTAGPLLSPIQMPLILLVYVFPTVAFSAYISVTAVLLSCWVTDYSTSC</sequence>
<keyword evidence="3" id="KW-1185">Reference proteome</keyword>
<name>A0AAY4AKX6_9TELE</name>
<evidence type="ECO:0000313" key="2">
    <source>
        <dbReference type="Ensembl" id="ENSDCDP00010008885.1"/>
    </source>
</evidence>